<dbReference type="InterPro" id="IPR012910">
    <property type="entry name" value="Plug_dom"/>
</dbReference>
<dbReference type="PROSITE" id="PS52016">
    <property type="entry name" value="TONB_DEPENDENT_REC_3"/>
    <property type="match status" value="1"/>
</dbReference>
<dbReference type="Pfam" id="PF13715">
    <property type="entry name" value="CarbopepD_reg_2"/>
    <property type="match status" value="1"/>
</dbReference>
<feature type="transmembrane region" description="Helical" evidence="10">
    <location>
        <begin position="20"/>
        <end position="38"/>
    </location>
</feature>
<feature type="domain" description="TonB-dependent receptor-like beta-barrel" evidence="11">
    <location>
        <begin position="469"/>
        <end position="788"/>
    </location>
</feature>
<keyword evidence="10" id="KW-1133">Transmembrane helix</keyword>
<gene>
    <name evidence="13" type="ORF">ACFFI0_26050</name>
</gene>
<keyword evidence="2 8" id="KW-0813">Transport</keyword>
<keyword evidence="4 8" id="KW-0812">Transmembrane</keyword>
<dbReference type="InterPro" id="IPR000531">
    <property type="entry name" value="Beta-barrel_TonB"/>
</dbReference>
<evidence type="ECO:0000256" key="8">
    <source>
        <dbReference type="PROSITE-ProRule" id="PRU01360"/>
    </source>
</evidence>
<evidence type="ECO:0000256" key="1">
    <source>
        <dbReference type="ARBA" id="ARBA00004571"/>
    </source>
</evidence>
<proteinExistence type="inferred from homology"/>
<evidence type="ECO:0000256" key="5">
    <source>
        <dbReference type="ARBA" id="ARBA00023077"/>
    </source>
</evidence>
<dbReference type="SUPFAM" id="SSF56935">
    <property type="entry name" value="Porins"/>
    <property type="match status" value="1"/>
</dbReference>
<evidence type="ECO:0000259" key="12">
    <source>
        <dbReference type="Pfam" id="PF07715"/>
    </source>
</evidence>
<evidence type="ECO:0000259" key="11">
    <source>
        <dbReference type="Pfam" id="PF00593"/>
    </source>
</evidence>
<comment type="subcellular location">
    <subcellularLocation>
        <location evidence="1 8">Cell outer membrane</location>
        <topology evidence="1 8">Multi-pass membrane protein</topology>
    </subcellularLocation>
</comment>
<reference evidence="13 14" key="1">
    <citation type="submission" date="2024-09" db="EMBL/GenBank/DDBJ databases">
        <authorList>
            <person name="Sun Q."/>
            <person name="Mori K."/>
        </authorList>
    </citation>
    <scope>NUCLEOTIDE SEQUENCE [LARGE SCALE GENOMIC DNA]</scope>
    <source>
        <strain evidence="13 14">CCM 7765</strain>
    </source>
</reference>
<feature type="domain" description="TonB-dependent receptor plug" evidence="12">
    <location>
        <begin position="131"/>
        <end position="238"/>
    </location>
</feature>
<keyword evidence="14" id="KW-1185">Reference proteome</keyword>
<name>A0ABV6HSF6_9SPHI</name>
<protein>
    <submittedName>
        <fullName evidence="13">SusC/RagA family TonB-linked outer membrane protein</fullName>
    </submittedName>
</protein>
<comment type="similarity">
    <text evidence="8 9">Belongs to the TonB-dependent receptor family.</text>
</comment>
<keyword evidence="6 8" id="KW-0472">Membrane</keyword>
<dbReference type="Gene3D" id="2.40.170.20">
    <property type="entry name" value="TonB-dependent receptor, beta-barrel domain"/>
    <property type="match status" value="1"/>
</dbReference>
<accession>A0ABV6HSF6</accession>
<evidence type="ECO:0000256" key="6">
    <source>
        <dbReference type="ARBA" id="ARBA00023136"/>
    </source>
</evidence>
<dbReference type="RefSeq" id="WP_377478028.1">
    <property type="nucleotide sequence ID" value="NZ_JBHLWO010000007.1"/>
</dbReference>
<sequence length="1033" mass="113212">MEHPILQTYVMGQWRGLKHYGLAFIVALCMLPIMNAQAQHAIKGRVVDESGKGFPGASIQVKGTSIGTKTNEDGYYSLNVPDINAVLVFSYIGYVSKEVKAAGQSSLNVDLSPNAEALSEVVVVGYGTQRKESVTGSVASISGSDLNQVPTPNISQALQGRLPGVQLAQTSTRPGATMQIRIRGTRSLTADNNPLVVLDGIPFPGSLGDINPNDIKSIDVLKDASATAIYGSRGANGVILVTTNKGQQGEQAKFSYNAYYGAQTLFARYPMMNGEEFVALRKAAGIFSNGVDEADNVNTDWQDLNYRTGAVNSHDIGISGGTEKGSYNVGAAFYQNQGLIPTQQYKRYSLRSSIDQGIGKHFRVGFTTNSNYNISAGNQLGLFGVLAASPILNPYNEDGTLKRTVNASLGDNYVLTRKVVEGLHDDGMWINETRGFATYNSMYGEVNIPWVEGLKYRVNLGLDFIQSNNGNYTGEGVNNVNPQTISTAGISNAHTYHWTVENLITYDKTIAEKHHLNFTGLYSAERQKYNSSAMSARDIPSEAFQFYNLGHATGEITINPDQQNYTLWGLMSWMGRVMYDYDNRYMLSATLRSDASSRLAPEHRWHTYPAVSAGWNVANESFMKGIDWINMLKLRVGYGQTSNQAIAPYATLGRLSTRPYNFGEENYAVGYYVTQLPNSNLGWEFSETWNYGLDFSLLSNRLSGTIEYYTTHTKDLLLGVGLPPTSGVQSYTANIGQTQNKGIELTLNGTILAGGRDGLTWDLGVNLYANRNKLTALASGATQDVGNSWFVGYNINAIYDYEKIGLWQEGDPHLDILEPGGKVGMIKVKYTGGYNDDGTPVRPINADDRQVMNVDPDFEGGFNTRLAYKGFDLSVVGFFKSGGLLVSTLYGSGGYLNTLTTRNNNVKVDYWTPENTDAKYPNPAGPLSGDNPKYGSTLGYFDASFLKLRTISLGYDFNRSLIKSPNMRLRGYFTVQNPFVMFSPYHRESGMDPETNSFGDENSAVSSYPNRILTIGTNAPATRNYVVGLNLVF</sequence>
<dbReference type="Pfam" id="PF00593">
    <property type="entry name" value="TonB_dep_Rec_b-barrel"/>
    <property type="match status" value="1"/>
</dbReference>
<dbReference type="InterPro" id="IPR023997">
    <property type="entry name" value="TonB-dep_OMP_SusC/RagA_CS"/>
</dbReference>
<evidence type="ECO:0000256" key="7">
    <source>
        <dbReference type="ARBA" id="ARBA00023237"/>
    </source>
</evidence>
<dbReference type="SUPFAM" id="SSF49464">
    <property type="entry name" value="Carboxypeptidase regulatory domain-like"/>
    <property type="match status" value="1"/>
</dbReference>
<dbReference type="InterPro" id="IPR036942">
    <property type="entry name" value="Beta-barrel_TonB_sf"/>
</dbReference>
<dbReference type="InterPro" id="IPR037066">
    <property type="entry name" value="Plug_dom_sf"/>
</dbReference>
<evidence type="ECO:0000256" key="10">
    <source>
        <dbReference type="SAM" id="Phobius"/>
    </source>
</evidence>
<dbReference type="InterPro" id="IPR023996">
    <property type="entry name" value="TonB-dep_OMP_SusC/RagA"/>
</dbReference>
<comment type="caution">
    <text evidence="13">The sequence shown here is derived from an EMBL/GenBank/DDBJ whole genome shotgun (WGS) entry which is preliminary data.</text>
</comment>
<evidence type="ECO:0000313" key="14">
    <source>
        <dbReference type="Proteomes" id="UP001589774"/>
    </source>
</evidence>
<organism evidence="13 14">
    <name type="scientific">Olivibacter oleidegradans</name>
    <dbReference type="NCBI Taxonomy" id="760123"/>
    <lineage>
        <taxon>Bacteria</taxon>
        <taxon>Pseudomonadati</taxon>
        <taxon>Bacteroidota</taxon>
        <taxon>Sphingobacteriia</taxon>
        <taxon>Sphingobacteriales</taxon>
        <taxon>Sphingobacteriaceae</taxon>
        <taxon>Olivibacter</taxon>
    </lineage>
</organism>
<evidence type="ECO:0000313" key="13">
    <source>
        <dbReference type="EMBL" id="MFC0321803.1"/>
    </source>
</evidence>
<dbReference type="NCBIfam" id="TIGR04056">
    <property type="entry name" value="OMP_RagA_SusC"/>
    <property type="match status" value="1"/>
</dbReference>
<evidence type="ECO:0000256" key="3">
    <source>
        <dbReference type="ARBA" id="ARBA00022452"/>
    </source>
</evidence>
<keyword evidence="5 9" id="KW-0798">TonB box</keyword>
<dbReference type="Gene3D" id="2.60.40.1120">
    <property type="entry name" value="Carboxypeptidase-like, regulatory domain"/>
    <property type="match status" value="1"/>
</dbReference>
<dbReference type="InterPro" id="IPR008969">
    <property type="entry name" value="CarboxyPept-like_regulatory"/>
</dbReference>
<dbReference type="NCBIfam" id="TIGR04057">
    <property type="entry name" value="SusC_RagA_signa"/>
    <property type="match status" value="1"/>
</dbReference>
<evidence type="ECO:0000256" key="4">
    <source>
        <dbReference type="ARBA" id="ARBA00022692"/>
    </source>
</evidence>
<evidence type="ECO:0000256" key="2">
    <source>
        <dbReference type="ARBA" id="ARBA00022448"/>
    </source>
</evidence>
<keyword evidence="3 8" id="KW-1134">Transmembrane beta strand</keyword>
<dbReference type="Gene3D" id="2.170.130.10">
    <property type="entry name" value="TonB-dependent receptor, plug domain"/>
    <property type="match status" value="1"/>
</dbReference>
<evidence type="ECO:0000256" key="9">
    <source>
        <dbReference type="RuleBase" id="RU003357"/>
    </source>
</evidence>
<dbReference type="Proteomes" id="UP001589774">
    <property type="component" value="Unassembled WGS sequence"/>
</dbReference>
<dbReference type="InterPro" id="IPR039426">
    <property type="entry name" value="TonB-dep_rcpt-like"/>
</dbReference>
<dbReference type="EMBL" id="JBHLWO010000007">
    <property type="protein sequence ID" value="MFC0321803.1"/>
    <property type="molecule type" value="Genomic_DNA"/>
</dbReference>
<dbReference type="Pfam" id="PF07715">
    <property type="entry name" value="Plug"/>
    <property type="match status" value="1"/>
</dbReference>
<keyword evidence="7 8" id="KW-0998">Cell outer membrane</keyword>